<gene>
    <name evidence="1" type="ORF">GCM10008015_32000</name>
</gene>
<sequence>MEPSWDLVSTGVKKQAECNRNVKVDAENAGSDGSAEAYSSFEIGKALDESAARLNWRCANGDVKQVIEDISTNPQF</sequence>
<reference evidence="2" key="1">
    <citation type="journal article" date="2019" name="Int. J. Syst. Evol. Microbiol.">
        <title>The Global Catalogue of Microorganisms (GCM) 10K type strain sequencing project: providing services to taxonomists for standard genome sequencing and annotation.</title>
        <authorList>
            <consortium name="The Broad Institute Genomics Platform"/>
            <consortium name="The Broad Institute Genome Sequencing Center for Infectious Disease"/>
            <person name="Wu L."/>
            <person name="Ma J."/>
        </authorList>
    </citation>
    <scope>NUCLEOTIDE SEQUENCE [LARGE SCALE GENOMIC DNA]</scope>
    <source>
        <strain evidence="2">CGMCC 1.12811</strain>
    </source>
</reference>
<accession>A0ABQ1HVA9</accession>
<evidence type="ECO:0000313" key="1">
    <source>
        <dbReference type="EMBL" id="GGA89144.1"/>
    </source>
</evidence>
<organism evidence="1 2">
    <name type="scientific">Flavobacterium palustre</name>
    <dbReference type="NCBI Taxonomy" id="1476463"/>
    <lineage>
        <taxon>Bacteria</taxon>
        <taxon>Pseudomonadati</taxon>
        <taxon>Bacteroidota</taxon>
        <taxon>Flavobacteriia</taxon>
        <taxon>Flavobacteriales</taxon>
        <taxon>Flavobacteriaceae</taxon>
        <taxon>Flavobacterium</taxon>
    </lineage>
</organism>
<name>A0ABQ1HVA9_9FLAO</name>
<proteinExistence type="predicted"/>
<protein>
    <submittedName>
        <fullName evidence="1">Uncharacterized protein</fullName>
    </submittedName>
</protein>
<dbReference type="EMBL" id="BMGA01000033">
    <property type="protein sequence ID" value="GGA89144.1"/>
    <property type="molecule type" value="Genomic_DNA"/>
</dbReference>
<keyword evidence="2" id="KW-1185">Reference proteome</keyword>
<evidence type="ECO:0000313" key="2">
    <source>
        <dbReference type="Proteomes" id="UP000658793"/>
    </source>
</evidence>
<comment type="caution">
    <text evidence="1">The sequence shown here is derived from an EMBL/GenBank/DDBJ whole genome shotgun (WGS) entry which is preliminary data.</text>
</comment>
<dbReference type="Proteomes" id="UP000658793">
    <property type="component" value="Unassembled WGS sequence"/>
</dbReference>